<feature type="compositionally biased region" description="Low complexity" evidence="1">
    <location>
        <begin position="254"/>
        <end position="269"/>
    </location>
</feature>
<dbReference type="Proteomes" id="UP000712600">
    <property type="component" value="Unassembled WGS sequence"/>
</dbReference>
<feature type="compositionally biased region" description="Basic and acidic residues" evidence="1">
    <location>
        <begin position="199"/>
        <end position="210"/>
    </location>
</feature>
<evidence type="ECO:0000313" key="3">
    <source>
        <dbReference type="Proteomes" id="UP000712600"/>
    </source>
</evidence>
<accession>A0A8S9QAK9</accession>
<dbReference type="EMBL" id="QGKX02001290">
    <property type="protein sequence ID" value="KAF3539679.1"/>
    <property type="molecule type" value="Genomic_DNA"/>
</dbReference>
<evidence type="ECO:0000256" key="1">
    <source>
        <dbReference type="SAM" id="MobiDB-lite"/>
    </source>
</evidence>
<name>A0A8S9QAK9_BRACR</name>
<protein>
    <submittedName>
        <fullName evidence="2">Uncharacterized protein</fullName>
    </submittedName>
</protein>
<feature type="region of interest" description="Disordered" evidence="1">
    <location>
        <begin position="198"/>
        <end position="317"/>
    </location>
</feature>
<sequence>MDENKVEVWAIVPRSPDLRSLRLELECSLPLLGAFSFLRVTAISAAARASSRSSLSISRMAIEPLGFPRPTTTIDDLEDLYTVYGVDRAVMLDFASSHLVAFLVRAREEGLSFGLSEFCHLVLVKRNKQNPRTFLVSPRPGRHVIEDVPYRDEKRREQFFVFKVDRASTGDFDFSRLPRNWAENMGYPFRQFFGVGRDSGLDRSSPERGNEQAPTGYCSSEDEAERSQEVIATSSIQAPSLDRLARKQMRRSSFRTSGSSSRSRASNGSPLISIRDPDDEDGPEERRSPVSLSPGSEDEVVGASRKRRRSSKVVLPYTSCPRRESTIRGLASGDDDPLFAGQDDLIALAGRMRSTGCRIPFITSSTEKEAYAKVTVASSKVVEAFNEYVVAMEDRVEVSRNDMEIESIGSEIRRLSAELETTKREGERDAKRIETLTDDWRRTCQENATLAAQVVVQRARIAALEVERDRDIRFASRVARRDVAGRCREILESLKDKWANKKKEASAEI</sequence>
<reference evidence="2" key="1">
    <citation type="submission" date="2019-12" db="EMBL/GenBank/DDBJ databases">
        <title>Genome sequencing and annotation of Brassica cretica.</title>
        <authorList>
            <person name="Studholme D.J."/>
            <person name="Sarris P."/>
        </authorList>
    </citation>
    <scope>NUCLEOTIDE SEQUENCE</scope>
    <source>
        <strain evidence="2">PFS-109/04</strain>
        <tissue evidence="2">Leaf</tissue>
    </source>
</reference>
<organism evidence="2 3">
    <name type="scientific">Brassica cretica</name>
    <name type="common">Mustard</name>
    <dbReference type="NCBI Taxonomy" id="69181"/>
    <lineage>
        <taxon>Eukaryota</taxon>
        <taxon>Viridiplantae</taxon>
        <taxon>Streptophyta</taxon>
        <taxon>Embryophyta</taxon>
        <taxon>Tracheophyta</taxon>
        <taxon>Spermatophyta</taxon>
        <taxon>Magnoliopsida</taxon>
        <taxon>eudicotyledons</taxon>
        <taxon>Gunneridae</taxon>
        <taxon>Pentapetalae</taxon>
        <taxon>rosids</taxon>
        <taxon>malvids</taxon>
        <taxon>Brassicales</taxon>
        <taxon>Brassicaceae</taxon>
        <taxon>Brassiceae</taxon>
        <taxon>Brassica</taxon>
    </lineage>
</organism>
<dbReference type="AlphaFoldDB" id="A0A8S9QAK9"/>
<proteinExistence type="predicted"/>
<gene>
    <name evidence="2" type="ORF">F2Q69_00023077</name>
</gene>
<comment type="caution">
    <text evidence="2">The sequence shown here is derived from an EMBL/GenBank/DDBJ whole genome shotgun (WGS) entry which is preliminary data.</text>
</comment>
<evidence type="ECO:0000313" key="2">
    <source>
        <dbReference type="EMBL" id="KAF3539679.1"/>
    </source>
</evidence>